<dbReference type="SUPFAM" id="SSF53448">
    <property type="entry name" value="Nucleotide-diphospho-sugar transferases"/>
    <property type="match status" value="1"/>
</dbReference>
<sequence>MIFSISVVIPVYNCERFIEKAILSVLKQPEVSEIIVVNDGSTDDTQIILKKLENQNPKIKIYQHENKINKGRSASRNLGIKKAKCNYIAFLDADDFYLENRFKADKVHFENNPFSDGVYNAIGAHFYRETTLGEKAGLALYTVKTKIEPEHLFETLFYGKEGQFSIDGLTIKKSVFDAVGYFDESLQVMEDTELFYKIALKCKLQTGIINRPVAIRGVHEFNVFNRKELYNNYTAKVYELLFLWSCKNGIPYNEIDTILKRLWILKYKEEDSLLKNIKYWKFLFVGNPKCLFSLLAIKYFPVIRLRKKLFPFLYRS</sequence>
<dbReference type="InterPro" id="IPR029044">
    <property type="entry name" value="Nucleotide-diphossugar_trans"/>
</dbReference>
<evidence type="ECO:0000313" key="3">
    <source>
        <dbReference type="Proteomes" id="UP001416393"/>
    </source>
</evidence>
<dbReference type="PANTHER" id="PTHR43685:SF11">
    <property type="entry name" value="GLYCOSYLTRANSFERASE TAGX-RELATED"/>
    <property type="match status" value="1"/>
</dbReference>
<dbReference type="PANTHER" id="PTHR43685">
    <property type="entry name" value="GLYCOSYLTRANSFERASE"/>
    <property type="match status" value="1"/>
</dbReference>
<gene>
    <name evidence="2" type="ORF">VP395_02160</name>
</gene>
<dbReference type="EMBL" id="JAZHYP010000001">
    <property type="protein sequence ID" value="MEN3322521.1"/>
    <property type="molecule type" value="Genomic_DNA"/>
</dbReference>
<comment type="caution">
    <text evidence="2">The sequence shown here is derived from an EMBL/GenBank/DDBJ whole genome shotgun (WGS) entry which is preliminary data.</text>
</comment>
<name>A0ABV0A6H5_9FLAO</name>
<dbReference type="InterPro" id="IPR050834">
    <property type="entry name" value="Glycosyltransf_2"/>
</dbReference>
<evidence type="ECO:0000259" key="1">
    <source>
        <dbReference type="Pfam" id="PF00535"/>
    </source>
</evidence>
<keyword evidence="2" id="KW-0328">Glycosyltransferase</keyword>
<keyword evidence="2" id="KW-0808">Transferase</keyword>
<dbReference type="Pfam" id="PF00535">
    <property type="entry name" value="Glycos_transf_2"/>
    <property type="match status" value="1"/>
</dbReference>
<dbReference type="Gene3D" id="3.90.550.10">
    <property type="entry name" value="Spore Coat Polysaccharide Biosynthesis Protein SpsA, Chain A"/>
    <property type="match status" value="1"/>
</dbReference>
<dbReference type="EC" id="2.4.-.-" evidence="2"/>
<feature type="domain" description="Glycosyltransferase 2-like" evidence="1">
    <location>
        <begin position="6"/>
        <end position="103"/>
    </location>
</feature>
<dbReference type="InterPro" id="IPR001173">
    <property type="entry name" value="Glyco_trans_2-like"/>
</dbReference>
<dbReference type="CDD" id="cd00761">
    <property type="entry name" value="Glyco_tranf_GTA_type"/>
    <property type="match status" value="1"/>
</dbReference>
<dbReference type="Proteomes" id="UP001416393">
    <property type="component" value="Unassembled WGS sequence"/>
</dbReference>
<proteinExistence type="predicted"/>
<dbReference type="RefSeq" id="WP_346240067.1">
    <property type="nucleotide sequence ID" value="NZ_JAZHYP010000001.1"/>
</dbReference>
<organism evidence="2 3">
    <name type="scientific">Mariniflexile soesokkakense</name>
    <dbReference type="NCBI Taxonomy" id="1343160"/>
    <lineage>
        <taxon>Bacteria</taxon>
        <taxon>Pseudomonadati</taxon>
        <taxon>Bacteroidota</taxon>
        <taxon>Flavobacteriia</taxon>
        <taxon>Flavobacteriales</taxon>
        <taxon>Flavobacteriaceae</taxon>
        <taxon>Mariniflexile</taxon>
    </lineage>
</organism>
<accession>A0ABV0A6H5</accession>
<evidence type="ECO:0000313" key="2">
    <source>
        <dbReference type="EMBL" id="MEN3322521.1"/>
    </source>
</evidence>
<dbReference type="GO" id="GO:0016757">
    <property type="term" value="F:glycosyltransferase activity"/>
    <property type="evidence" value="ECO:0007669"/>
    <property type="project" value="UniProtKB-KW"/>
</dbReference>
<keyword evidence="3" id="KW-1185">Reference proteome</keyword>
<protein>
    <submittedName>
        <fullName evidence="2">Glycosyltransferase family A protein</fullName>
        <ecNumber evidence="2">2.4.-.-</ecNumber>
    </submittedName>
</protein>
<reference evidence="2 3" key="1">
    <citation type="submission" date="2024-01" db="EMBL/GenBank/DDBJ databases">
        <title>Mariniflexile litorale sp. nov., isolated from the shallow sediments of the Sea of Japan.</title>
        <authorList>
            <person name="Romanenko L."/>
            <person name="Bystritskaya E."/>
            <person name="Isaeva M."/>
        </authorList>
    </citation>
    <scope>NUCLEOTIDE SEQUENCE [LARGE SCALE GENOMIC DNA]</scope>
    <source>
        <strain evidence="2 3">KCTC 32427</strain>
    </source>
</reference>